<dbReference type="AlphaFoldDB" id="A0AAJ1R8H9"/>
<dbReference type="Pfam" id="PF05979">
    <property type="entry name" value="DUF896"/>
    <property type="match status" value="1"/>
</dbReference>
<gene>
    <name evidence="4" type="ORF">DLJ48_07680</name>
    <name evidence="3" type="ORF">EVC35_01685</name>
</gene>
<evidence type="ECO:0000256" key="2">
    <source>
        <dbReference type="HAMAP-Rule" id="MF_01103"/>
    </source>
</evidence>
<dbReference type="EMBL" id="CP029684">
    <property type="protein sequence ID" value="QAS70408.1"/>
    <property type="molecule type" value="Genomic_DNA"/>
</dbReference>
<evidence type="ECO:0000313" key="3">
    <source>
        <dbReference type="EMBL" id="MDN6899717.1"/>
    </source>
</evidence>
<protein>
    <recommendedName>
        <fullName evidence="2">UPF0291 protein DLJ48_07680</fullName>
    </recommendedName>
</protein>
<comment type="subcellular location">
    <subcellularLocation>
        <location evidence="2">Cytoplasm</location>
    </subcellularLocation>
</comment>
<keyword evidence="1 2" id="KW-0963">Cytoplasm</keyword>
<reference evidence="4 5" key="1">
    <citation type="journal article" date="2019" name="Syst. Appl. Microbiol.">
        <title>Oenococcus sicerae sp. nov., isolated from French cider.</title>
        <authorList>
            <person name="Cousin F.J."/>
            <person name="Le Guellec R."/>
            <person name="Chagnot C."/>
            <person name="Goux D."/>
            <person name="Dalmasso M."/>
            <person name="Laplace J.M."/>
            <person name="Cretenet M."/>
        </authorList>
    </citation>
    <scope>NUCLEOTIDE SEQUENCE [LARGE SCALE GENOMIC DNA]</scope>
    <source>
        <strain evidence="4 5">UCMA 15228</strain>
    </source>
</reference>
<organism evidence="3 6">
    <name type="scientific">Oenococcus sicerae</name>
    <dbReference type="NCBI Taxonomy" id="2203724"/>
    <lineage>
        <taxon>Bacteria</taxon>
        <taxon>Bacillati</taxon>
        <taxon>Bacillota</taxon>
        <taxon>Bacilli</taxon>
        <taxon>Lactobacillales</taxon>
        <taxon>Lactobacillaceae</taxon>
        <taxon>Oenococcus</taxon>
    </lineage>
</organism>
<evidence type="ECO:0000313" key="5">
    <source>
        <dbReference type="Proteomes" id="UP000286907"/>
    </source>
</evidence>
<evidence type="ECO:0000256" key="1">
    <source>
        <dbReference type="ARBA" id="ARBA00022490"/>
    </source>
</evidence>
<name>A0AAJ1R8H9_9LACO</name>
<reference evidence="4" key="3">
    <citation type="submission" date="2020-01" db="EMBL/GenBank/DDBJ databases">
        <authorList>
            <person name="Cousin F.J."/>
            <person name="Le Guellec R."/>
            <person name="Cretenet M."/>
        </authorList>
    </citation>
    <scope>NUCLEOTIDE SEQUENCE</scope>
    <source>
        <strain evidence="4">UCMA 15228</strain>
    </source>
</reference>
<dbReference type="Gene3D" id="1.10.287.540">
    <property type="entry name" value="Helix hairpin bin"/>
    <property type="match status" value="1"/>
</dbReference>
<dbReference type="PANTHER" id="PTHR37300:SF1">
    <property type="entry name" value="UPF0291 PROTEIN YNZC"/>
    <property type="match status" value="1"/>
</dbReference>
<dbReference type="EMBL" id="SDWY01000001">
    <property type="protein sequence ID" value="MDN6899717.1"/>
    <property type="molecule type" value="Genomic_DNA"/>
</dbReference>
<dbReference type="SUPFAM" id="SSF158221">
    <property type="entry name" value="YnzC-like"/>
    <property type="match status" value="1"/>
</dbReference>
<reference evidence="3" key="2">
    <citation type="submission" date="2019-01" db="EMBL/GenBank/DDBJ databases">
        <title>Oenococcus sicerae UCMA17102.</title>
        <authorList>
            <person name="Cousin F.J."/>
            <person name="Le Guellec R."/>
            <person name="Cretenet M."/>
        </authorList>
    </citation>
    <scope>NUCLEOTIDE SEQUENCE</scope>
    <source>
        <strain evidence="3">UCMA17102</strain>
    </source>
</reference>
<dbReference type="HAMAP" id="MF_01103">
    <property type="entry name" value="UPF0291"/>
    <property type="match status" value="1"/>
</dbReference>
<keyword evidence="5" id="KW-1185">Reference proteome</keyword>
<evidence type="ECO:0000313" key="6">
    <source>
        <dbReference type="Proteomes" id="UP001167919"/>
    </source>
</evidence>
<proteinExistence type="inferred from homology"/>
<accession>A0AAJ1R8H9</accession>
<dbReference type="Proteomes" id="UP000286907">
    <property type="component" value="Chromosome"/>
</dbReference>
<sequence>MADNSRSEQEHKEAKFIVDEDEQAANQALRARINELAAKQKSLKGLNEAEKLEQKQLRQQFLANFRKTFKSQVEMLQVFDENGKEVTPKKVIDVQKKKGLR</sequence>
<dbReference type="InterPro" id="IPR009242">
    <property type="entry name" value="DUF896"/>
</dbReference>
<evidence type="ECO:0000313" key="4">
    <source>
        <dbReference type="EMBL" id="QAS70408.1"/>
    </source>
</evidence>
<dbReference type="GO" id="GO:0005737">
    <property type="term" value="C:cytoplasm"/>
    <property type="evidence" value="ECO:0007669"/>
    <property type="project" value="UniProtKB-SubCell"/>
</dbReference>
<dbReference type="PANTHER" id="PTHR37300">
    <property type="entry name" value="UPF0291 PROTEIN CBO2609/CLC_2481"/>
    <property type="match status" value="1"/>
</dbReference>
<dbReference type="RefSeq" id="WP_128686874.1">
    <property type="nucleotide sequence ID" value="NZ_CP029684.2"/>
</dbReference>
<dbReference type="Proteomes" id="UP001167919">
    <property type="component" value="Unassembled WGS sequence"/>
</dbReference>
<comment type="similarity">
    <text evidence="2">Belongs to the UPF0291 family.</text>
</comment>